<dbReference type="PROSITE" id="PS00095">
    <property type="entry name" value="C5_MTASE_2"/>
    <property type="match status" value="1"/>
</dbReference>
<dbReference type="InterPro" id="IPR018117">
    <property type="entry name" value="C5_DNA_meth_AS"/>
</dbReference>
<dbReference type="PRINTS" id="PR00105">
    <property type="entry name" value="C5METTRFRASE"/>
</dbReference>
<keyword evidence="2 5" id="KW-0808">Transferase</keyword>
<dbReference type="EC" id="2.1.1.37" evidence="7"/>
<dbReference type="CDD" id="cd00315">
    <property type="entry name" value="Cyt_C5_DNA_methylase"/>
    <property type="match status" value="1"/>
</dbReference>
<evidence type="ECO:0000256" key="5">
    <source>
        <dbReference type="PROSITE-ProRule" id="PRU01016"/>
    </source>
</evidence>
<evidence type="ECO:0000313" key="9">
    <source>
        <dbReference type="Proteomes" id="UP000320801"/>
    </source>
</evidence>
<dbReference type="GO" id="GO:0003677">
    <property type="term" value="F:DNA binding"/>
    <property type="evidence" value="ECO:0007669"/>
    <property type="project" value="TreeGrafter"/>
</dbReference>
<dbReference type="OrthoDB" id="9813719at2"/>
<dbReference type="GO" id="GO:0044027">
    <property type="term" value="P:negative regulation of gene expression via chromosomal CpG island methylation"/>
    <property type="evidence" value="ECO:0007669"/>
    <property type="project" value="TreeGrafter"/>
</dbReference>
<dbReference type="Gene3D" id="3.90.120.10">
    <property type="entry name" value="DNA Methylase, subunit A, domain 2"/>
    <property type="match status" value="1"/>
</dbReference>
<keyword evidence="4" id="KW-0680">Restriction system</keyword>
<dbReference type="Proteomes" id="UP000320801">
    <property type="component" value="Unassembled WGS sequence"/>
</dbReference>
<evidence type="ECO:0000256" key="3">
    <source>
        <dbReference type="ARBA" id="ARBA00022691"/>
    </source>
</evidence>
<evidence type="ECO:0000256" key="2">
    <source>
        <dbReference type="ARBA" id="ARBA00022679"/>
    </source>
</evidence>
<dbReference type="Pfam" id="PF00145">
    <property type="entry name" value="DNA_methylase"/>
    <property type="match status" value="1"/>
</dbReference>
<protein>
    <recommendedName>
        <fullName evidence="7">Cytosine-specific methyltransferase</fullName>
        <ecNumber evidence="7">2.1.1.37</ecNumber>
    </recommendedName>
</protein>
<evidence type="ECO:0000256" key="4">
    <source>
        <dbReference type="ARBA" id="ARBA00022747"/>
    </source>
</evidence>
<comment type="similarity">
    <text evidence="5 6">Belongs to the class I-like SAM-binding methyltransferase superfamily. C5-methyltransferase family.</text>
</comment>
<keyword evidence="1 5" id="KW-0489">Methyltransferase</keyword>
<gene>
    <name evidence="8" type="ORF">E1I18_03205</name>
</gene>
<dbReference type="Gene3D" id="3.40.50.150">
    <property type="entry name" value="Vaccinia Virus protein VP39"/>
    <property type="match status" value="1"/>
</dbReference>
<evidence type="ECO:0000313" key="8">
    <source>
        <dbReference type="EMBL" id="TQC51315.1"/>
    </source>
</evidence>
<dbReference type="GO" id="GO:0009307">
    <property type="term" value="P:DNA restriction-modification system"/>
    <property type="evidence" value="ECO:0007669"/>
    <property type="project" value="UniProtKB-KW"/>
</dbReference>
<dbReference type="PROSITE" id="PS00094">
    <property type="entry name" value="C5_MTASE_1"/>
    <property type="match status" value="1"/>
</dbReference>
<organism evidence="8 9">
    <name type="scientific">Mycoplasmopsis mucosicanis</name>
    <dbReference type="NCBI Taxonomy" id="458208"/>
    <lineage>
        <taxon>Bacteria</taxon>
        <taxon>Bacillati</taxon>
        <taxon>Mycoplasmatota</taxon>
        <taxon>Mycoplasmoidales</taxon>
        <taxon>Metamycoplasmataceae</taxon>
        <taxon>Mycoplasmopsis</taxon>
    </lineage>
</organism>
<dbReference type="AlphaFoldDB" id="A0A507SM76"/>
<reference evidence="8 9" key="1">
    <citation type="submission" date="2019-03" db="EMBL/GenBank/DDBJ databases">
        <title>Characterization of a novel Mycoplasma cynos real-time PCR assay.</title>
        <authorList>
            <person name="Tallmadge R.L."/>
            <person name="Mitchell P.K."/>
            <person name="Goodman L."/>
        </authorList>
    </citation>
    <scope>NUCLEOTIDE SEQUENCE [LARGE SCALE GENOMIC DNA]</scope>
    <source>
        <strain evidence="8 9">1642</strain>
    </source>
</reference>
<dbReference type="GO" id="GO:0032259">
    <property type="term" value="P:methylation"/>
    <property type="evidence" value="ECO:0007669"/>
    <property type="project" value="UniProtKB-KW"/>
</dbReference>
<keyword evidence="3 5" id="KW-0949">S-adenosyl-L-methionine</keyword>
<dbReference type="SUPFAM" id="SSF53335">
    <property type="entry name" value="S-adenosyl-L-methionine-dependent methyltransferases"/>
    <property type="match status" value="1"/>
</dbReference>
<proteinExistence type="inferred from homology"/>
<dbReference type="InterPro" id="IPR031303">
    <property type="entry name" value="C5_meth_CS"/>
</dbReference>
<dbReference type="RefSeq" id="WP_141484153.1">
    <property type="nucleotide sequence ID" value="NZ_SMDN01000016.1"/>
</dbReference>
<dbReference type="InterPro" id="IPR001525">
    <property type="entry name" value="C5_MeTfrase"/>
</dbReference>
<evidence type="ECO:0000256" key="6">
    <source>
        <dbReference type="RuleBase" id="RU000416"/>
    </source>
</evidence>
<dbReference type="PANTHER" id="PTHR10629:SF52">
    <property type="entry name" value="DNA (CYTOSINE-5)-METHYLTRANSFERASE 1"/>
    <property type="match status" value="1"/>
</dbReference>
<dbReference type="InterPro" id="IPR050390">
    <property type="entry name" value="C5-Methyltransferase"/>
</dbReference>
<dbReference type="GO" id="GO:0003886">
    <property type="term" value="F:DNA (cytosine-5-)-methyltransferase activity"/>
    <property type="evidence" value="ECO:0007669"/>
    <property type="project" value="UniProtKB-EC"/>
</dbReference>
<dbReference type="PROSITE" id="PS51679">
    <property type="entry name" value="SAM_MT_C5"/>
    <property type="match status" value="1"/>
</dbReference>
<keyword evidence="9" id="KW-1185">Reference proteome</keyword>
<dbReference type="InterPro" id="IPR029063">
    <property type="entry name" value="SAM-dependent_MTases_sf"/>
</dbReference>
<sequence length="378" mass="42804">MKLIDLFAGCGGLSTGFEMGGFEVVLAIEKDLWASETYKFNHPDTKVITADLTSISDINSYLEPNIEIDGIIGGPPCQGFSLSGNRDKNDPRNSLFMEFVRFVKTIKPKFFVMENVPGLLSMKTSKNENVVELILSEFKKAGYNTSYKILNAADFGVPQTRKRVLFIGLLDELCTPFIDRFPEVQIQKDDYVSIGDAILDLRPIQSGEGVDDDKYFTEPLNDYQKWARMNSSRVYNHIAMRHTKRLIERFATIKQGQSLADVEEKHMMRKRGDASKISGKTYSQNNMRPFIDKPSPTIAASFQGNFIHPLINRNYTAREAARLQSFPDSYIFKGKRTTMSWEKHLSQYQQIGNAVPPLLAKAVATKIKKILTLSKDIK</sequence>
<dbReference type="EMBL" id="SMDN01000016">
    <property type="protein sequence ID" value="TQC51315.1"/>
    <property type="molecule type" value="Genomic_DNA"/>
</dbReference>
<evidence type="ECO:0000256" key="7">
    <source>
        <dbReference type="RuleBase" id="RU000417"/>
    </source>
</evidence>
<comment type="caution">
    <text evidence="8">The sequence shown here is derived from an EMBL/GenBank/DDBJ whole genome shotgun (WGS) entry which is preliminary data.</text>
</comment>
<dbReference type="NCBIfam" id="TIGR00675">
    <property type="entry name" value="dcm"/>
    <property type="match status" value="1"/>
</dbReference>
<accession>A0A507SM76</accession>
<dbReference type="PANTHER" id="PTHR10629">
    <property type="entry name" value="CYTOSINE-SPECIFIC METHYLTRANSFERASE"/>
    <property type="match status" value="1"/>
</dbReference>
<evidence type="ECO:0000256" key="1">
    <source>
        <dbReference type="ARBA" id="ARBA00022603"/>
    </source>
</evidence>
<comment type="catalytic activity">
    <reaction evidence="7">
        <text>a 2'-deoxycytidine in DNA + S-adenosyl-L-methionine = a 5-methyl-2'-deoxycytidine in DNA + S-adenosyl-L-homocysteine + H(+)</text>
        <dbReference type="Rhea" id="RHEA:13681"/>
        <dbReference type="Rhea" id="RHEA-COMP:11369"/>
        <dbReference type="Rhea" id="RHEA-COMP:11370"/>
        <dbReference type="ChEBI" id="CHEBI:15378"/>
        <dbReference type="ChEBI" id="CHEBI:57856"/>
        <dbReference type="ChEBI" id="CHEBI:59789"/>
        <dbReference type="ChEBI" id="CHEBI:85452"/>
        <dbReference type="ChEBI" id="CHEBI:85454"/>
        <dbReference type="EC" id="2.1.1.37"/>
    </reaction>
</comment>
<feature type="active site" evidence="5">
    <location>
        <position position="77"/>
    </location>
</feature>
<name>A0A507SM76_9BACT</name>